<evidence type="ECO:0000256" key="3">
    <source>
        <dbReference type="ARBA" id="ARBA00030596"/>
    </source>
</evidence>
<reference evidence="6 9" key="1">
    <citation type="submission" date="2018-01" db="EMBL/GenBank/DDBJ databases">
        <title>Draft genome sequence of Paucibacter aquatile CR182 isolated from freshwater of the Nakdong River.</title>
        <authorList>
            <person name="Choi A."/>
            <person name="Chung E.J."/>
        </authorList>
    </citation>
    <scope>NUCLEOTIDE SEQUENCE [LARGE SCALE GENOMIC DNA]</scope>
    <source>
        <strain evidence="6 9">CR182</strain>
    </source>
</reference>
<dbReference type="GO" id="GO:0006260">
    <property type="term" value="P:DNA replication"/>
    <property type="evidence" value="ECO:0007669"/>
    <property type="project" value="UniProtKB-KW"/>
</dbReference>
<name>A0A2N8KTC5_9BURK</name>
<sequence length="97" mass="10806">MIQITIAQTTVKEFKGNSKTTGKPYHLRMQTGYAHTVDKDGNKPPYPEKFDLMLDGEQQPYSPGDYQLHPSSLYVDRDGRLAVSARLAPVARKPATA</sequence>
<evidence type="ECO:0000313" key="8">
    <source>
        <dbReference type="EMBL" id="PND36716.1"/>
    </source>
</evidence>
<proteinExistence type="predicted"/>
<dbReference type="RefSeq" id="WP_102766634.1">
    <property type="nucleotide sequence ID" value="NZ_POSP01000003.1"/>
</dbReference>
<accession>A0A2N8KTC5</accession>
<dbReference type="EMBL" id="POSP01000003">
    <property type="protein sequence ID" value="PND36704.1"/>
    <property type="molecule type" value="Genomic_DNA"/>
</dbReference>
<dbReference type="EMBL" id="POSP01000003">
    <property type="protein sequence ID" value="PND36710.1"/>
    <property type="molecule type" value="Genomic_DNA"/>
</dbReference>
<dbReference type="EMBL" id="POSP01000003">
    <property type="protein sequence ID" value="PND36716.1"/>
    <property type="molecule type" value="Genomic_DNA"/>
</dbReference>
<dbReference type="InterPro" id="IPR012340">
    <property type="entry name" value="NA-bd_OB-fold"/>
</dbReference>
<evidence type="ECO:0000313" key="4">
    <source>
        <dbReference type="EMBL" id="PND36612.1"/>
    </source>
</evidence>
<dbReference type="OrthoDB" id="9181961at2"/>
<dbReference type="Pfam" id="PF02303">
    <property type="entry name" value="Phage_DNA_bind"/>
    <property type="match status" value="1"/>
</dbReference>
<dbReference type="Gene3D" id="2.40.50.140">
    <property type="entry name" value="Nucleic acid-binding proteins"/>
    <property type="match status" value="1"/>
</dbReference>
<protein>
    <recommendedName>
        <fullName evidence="3">Single-stranded DNA-binding protein</fullName>
    </recommendedName>
</protein>
<keyword evidence="2" id="KW-0238">DNA-binding</keyword>
<evidence type="ECO:0000313" key="5">
    <source>
        <dbReference type="EMBL" id="PND36699.1"/>
    </source>
</evidence>
<keyword evidence="9" id="KW-1185">Reference proteome</keyword>
<dbReference type="EMBL" id="POSP01000004">
    <property type="protein sequence ID" value="PND36612.1"/>
    <property type="molecule type" value="Genomic_DNA"/>
</dbReference>
<dbReference type="AlphaFoldDB" id="A0A2N8KTC5"/>
<keyword evidence="1" id="KW-0235">DNA replication</keyword>
<dbReference type="EMBL" id="POSP01000003">
    <property type="protein sequence ID" value="PND36699.1"/>
    <property type="molecule type" value="Genomic_DNA"/>
</dbReference>
<dbReference type="Proteomes" id="UP000235916">
    <property type="component" value="Unassembled WGS sequence"/>
</dbReference>
<evidence type="ECO:0000313" key="7">
    <source>
        <dbReference type="EMBL" id="PND36710.1"/>
    </source>
</evidence>
<comment type="caution">
    <text evidence="6">The sequence shown here is derived from an EMBL/GenBank/DDBJ whole genome shotgun (WGS) entry which is preliminary data.</text>
</comment>
<dbReference type="InterPro" id="IPR003512">
    <property type="entry name" value="Phage_M13_G5P_DNA-bd"/>
</dbReference>
<evidence type="ECO:0000256" key="1">
    <source>
        <dbReference type="ARBA" id="ARBA00022705"/>
    </source>
</evidence>
<evidence type="ECO:0000256" key="2">
    <source>
        <dbReference type="ARBA" id="ARBA00023125"/>
    </source>
</evidence>
<gene>
    <name evidence="5" type="ORF">C1O66_03495</name>
    <name evidence="6" type="ORF">C1O66_03520</name>
    <name evidence="7" type="ORF">C1O66_03560</name>
    <name evidence="8" type="ORF">C1O66_03600</name>
    <name evidence="4" type="ORF">C1O66_23390</name>
</gene>
<organism evidence="6 9">
    <name type="scientific">Kinneretia aquatilis</name>
    <dbReference type="NCBI Taxonomy" id="2070761"/>
    <lineage>
        <taxon>Bacteria</taxon>
        <taxon>Pseudomonadati</taxon>
        <taxon>Pseudomonadota</taxon>
        <taxon>Betaproteobacteria</taxon>
        <taxon>Burkholderiales</taxon>
        <taxon>Sphaerotilaceae</taxon>
        <taxon>Roseateles</taxon>
    </lineage>
</organism>
<evidence type="ECO:0000313" key="6">
    <source>
        <dbReference type="EMBL" id="PND36704.1"/>
    </source>
</evidence>
<dbReference type="SUPFAM" id="SSF50249">
    <property type="entry name" value="Nucleic acid-binding proteins"/>
    <property type="match status" value="1"/>
</dbReference>
<evidence type="ECO:0000313" key="9">
    <source>
        <dbReference type="Proteomes" id="UP000235916"/>
    </source>
</evidence>
<dbReference type="GO" id="GO:0003697">
    <property type="term" value="F:single-stranded DNA binding"/>
    <property type="evidence" value="ECO:0007669"/>
    <property type="project" value="InterPro"/>
</dbReference>